<proteinExistence type="predicted"/>
<dbReference type="AlphaFoldDB" id="A0A6J7HGJ7"/>
<evidence type="ECO:0000256" key="1">
    <source>
        <dbReference type="SAM" id="MobiDB-lite"/>
    </source>
</evidence>
<gene>
    <name evidence="2" type="ORF">UFOPK3564_01527</name>
</gene>
<name>A0A6J7HGJ7_9ZZZZ</name>
<dbReference type="EMBL" id="CAFBMK010000078">
    <property type="protein sequence ID" value="CAB4915350.1"/>
    <property type="molecule type" value="Genomic_DNA"/>
</dbReference>
<feature type="region of interest" description="Disordered" evidence="1">
    <location>
        <begin position="1"/>
        <end position="48"/>
    </location>
</feature>
<protein>
    <submittedName>
        <fullName evidence="2">Unannotated protein</fullName>
    </submittedName>
</protein>
<evidence type="ECO:0000313" key="2">
    <source>
        <dbReference type="EMBL" id="CAB4915350.1"/>
    </source>
</evidence>
<sequence>MPVVQPLPDARPRRRGSVVRVPGAHRTGAREGRPDTMGRPTRTMGHYG</sequence>
<accession>A0A6J7HGJ7</accession>
<reference evidence="2" key="1">
    <citation type="submission" date="2020-05" db="EMBL/GenBank/DDBJ databases">
        <authorList>
            <person name="Chiriac C."/>
            <person name="Salcher M."/>
            <person name="Ghai R."/>
            <person name="Kavagutti S V."/>
        </authorList>
    </citation>
    <scope>NUCLEOTIDE SEQUENCE</scope>
</reference>
<organism evidence="2">
    <name type="scientific">freshwater metagenome</name>
    <dbReference type="NCBI Taxonomy" id="449393"/>
    <lineage>
        <taxon>unclassified sequences</taxon>
        <taxon>metagenomes</taxon>
        <taxon>ecological metagenomes</taxon>
    </lineage>
</organism>